<dbReference type="AlphaFoldDB" id="A0A6A6XI36"/>
<name>A0A6A6XI36_9PLEO</name>
<dbReference type="GO" id="GO:0010772">
    <property type="term" value="P:meiotic DNA recombinase assembly involved in reciprocal meiotic recombination"/>
    <property type="evidence" value="ECO:0007669"/>
    <property type="project" value="TreeGrafter"/>
</dbReference>
<dbReference type="EMBL" id="MU001863">
    <property type="protein sequence ID" value="KAF2795297.1"/>
    <property type="molecule type" value="Genomic_DNA"/>
</dbReference>
<organism evidence="5 6">
    <name type="scientific">Melanomma pulvis-pyrius CBS 109.77</name>
    <dbReference type="NCBI Taxonomy" id="1314802"/>
    <lineage>
        <taxon>Eukaryota</taxon>
        <taxon>Fungi</taxon>
        <taxon>Dikarya</taxon>
        <taxon>Ascomycota</taxon>
        <taxon>Pezizomycotina</taxon>
        <taxon>Dothideomycetes</taxon>
        <taxon>Pleosporomycetidae</taxon>
        <taxon>Pleosporales</taxon>
        <taxon>Melanommataceae</taxon>
        <taxon>Melanomma</taxon>
    </lineage>
</organism>
<feature type="region of interest" description="Disordered" evidence="4">
    <location>
        <begin position="56"/>
        <end position="166"/>
    </location>
</feature>
<dbReference type="PANTHER" id="PTHR28529">
    <property type="entry name" value="DNA REPAIR PROTEIN SWI5 HOMOLOG"/>
    <property type="match status" value="1"/>
</dbReference>
<evidence type="ECO:0008006" key="7">
    <source>
        <dbReference type="Google" id="ProtNLM"/>
    </source>
</evidence>
<dbReference type="PANTHER" id="PTHR28529:SF2">
    <property type="entry name" value="DNA REPAIR PROTEIN SWI5 HOMOLOG"/>
    <property type="match status" value="1"/>
</dbReference>
<evidence type="ECO:0000256" key="2">
    <source>
        <dbReference type="ARBA" id="ARBA00022763"/>
    </source>
</evidence>
<protein>
    <recommendedName>
        <fullName evidence="7">Swi5-domain-containing protein</fullName>
    </recommendedName>
</protein>
<dbReference type="GO" id="GO:0034974">
    <property type="term" value="C:Swi5-Swi2 complex"/>
    <property type="evidence" value="ECO:0007669"/>
    <property type="project" value="TreeGrafter"/>
</dbReference>
<feature type="compositionally biased region" description="Polar residues" evidence="4">
    <location>
        <begin position="56"/>
        <end position="66"/>
    </location>
</feature>
<feature type="region of interest" description="Disordered" evidence="4">
    <location>
        <begin position="511"/>
        <end position="581"/>
    </location>
</feature>
<feature type="compositionally biased region" description="Basic and acidic residues" evidence="4">
    <location>
        <begin position="144"/>
        <end position="153"/>
    </location>
</feature>
<evidence type="ECO:0000256" key="1">
    <source>
        <dbReference type="ARBA" id="ARBA00008060"/>
    </source>
</evidence>
<dbReference type="Pfam" id="PF07061">
    <property type="entry name" value="Swi5"/>
    <property type="match status" value="1"/>
</dbReference>
<gene>
    <name evidence="5" type="ORF">K505DRAFT_374005</name>
</gene>
<keyword evidence="6" id="KW-1185">Reference proteome</keyword>
<feature type="compositionally biased region" description="Basic and acidic residues" evidence="4">
    <location>
        <begin position="101"/>
        <end position="113"/>
    </location>
</feature>
<feature type="compositionally biased region" description="Basic and acidic residues" evidence="4">
    <location>
        <begin position="67"/>
        <end position="80"/>
    </location>
</feature>
<feature type="compositionally biased region" description="Polar residues" evidence="4">
    <location>
        <begin position="544"/>
        <end position="566"/>
    </location>
</feature>
<feature type="compositionally biased region" description="Polar residues" evidence="4">
    <location>
        <begin position="267"/>
        <end position="276"/>
    </location>
</feature>
<dbReference type="InterPro" id="IPR010760">
    <property type="entry name" value="DNA-repair_Swi5"/>
</dbReference>
<dbReference type="Proteomes" id="UP000799757">
    <property type="component" value="Unassembled WGS sequence"/>
</dbReference>
<reference evidence="5" key="1">
    <citation type="journal article" date="2020" name="Stud. Mycol.">
        <title>101 Dothideomycetes genomes: a test case for predicting lifestyles and emergence of pathogens.</title>
        <authorList>
            <person name="Haridas S."/>
            <person name="Albert R."/>
            <person name="Binder M."/>
            <person name="Bloem J."/>
            <person name="Labutti K."/>
            <person name="Salamov A."/>
            <person name="Andreopoulos B."/>
            <person name="Baker S."/>
            <person name="Barry K."/>
            <person name="Bills G."/>
            <person name="Bluhm B."/>
            <person name="Cannon C."/>
            <person name="Castanera R."/>
            <person name="Culley D."/>
            <person name="Daum C."/>
            <person name="Ezra D."/>
            <person name="Gonzalez J."/>
            <person name="Henrissat B."/>
            <person name="Kuo A."/>
            <person name="Liang C."/>
            <person name="Lipzen A."/>
            <person name="Lutzoni F."/>
            <person name="Magnuson J."/>
            <person name="Mondo S."/>
            <person name="Nolan M."/>
            <person name="Ohm R."/>
            <person name="Pangilinan J."/>
            <person name="Park H.-J."/>
            <person name="Ramirez L."/>
            <person name="Alfaro M."/>
            <person name="Sun H."/>
            <person name="Tritt A."/>
            <person name="Yoshinaga Y."/>
            <person name="Zwiers L.-H."/>
            <person name="Turgeon B."/>
            <person name="Goodwin S."/>
            <person name="Spatafora J."/>
            <person name="Crous P."/>
            <person name="Grigoriev I."/>
        </authorList>
    </citation>
    <scope>NUCLEOTIDE SEQUENCE</scope>
    <source>
        <strain evidence="5">CBS 109.77</strain>
    </source>
</reference>
<proteinExistence type="inferred from homology"/>
<dbReference type="GO" id="GO:0032798">
    <property type="term" value="C:Swi5-Sfr1 complex"/>
    <property type="evidence" value="ECO:0007669"/>
    <property type="project" value="TreeGrafter"/>
</dbReference>
<dbReference type="OrthoDB" id="255837at2759"/>
<comment type="similarity">
    <text evidence="1">Belongs to the SWI5/SAE3 family.</text>
</comment>
<keyword evidence="3" id="KW-0234">DNA repair</keyword>
<evidence type="ECO:0000313" key="5">
    <source>
        <dbReference type="EMBL" id="KAF2795297.1"/>
    </source>
</evidence>
<dbReference type="GO" id="GO:0000709">
    <property type="term" value="P:meiotic joint molecule formation"/>
    <property type="evidence" value="ECO:0007669"/>
    <property type="project" value="TreeGrafter"/>
</dbReference>
<evidence type="ECO:0000313" key="6">
    <source>
        <dbReference type="Proteomes" id="UP000799757"/>
    </source>
</evidence>
<keyword evidence="2" id="KW-0227">DNA damage</keyword>
<evidence type="ECO:0000256" key="4">
    <source>
        <dbReference type="SAM" id="MobiDB-lite"/>
    </source>
</evidence>
<feature type="region of interest" description="Disordered" evidence="4">
    <location>
        <begin position="265"/>
        <end position="290"/>
    </location>
</feature>
<feature type="compositionally biased region" description="Polar residues" evidence="4">
    <location>
        <begin position="87"/>
        <end position="99"/>
    </location>
</feature>
<dbReference type="Gene3D" id="1.20.5.170">
    <property type="match status" value="1"/>
</dbReference>
<accession>A0A6A6XI36</accession>
<evidence type="ECO:0000256" key="3">
    <source>
        <dbReference type="ARBA" id="ARBA00023204"/>
    </source>
</evidence>
<sequence>MAIKEGVAEIPDSEDELLTSSPVVIEDGIGQLAPNARDTLQTVQDALQDVACSYQASVEHASNSASTRDERFVAEKRNASEDIDMANTRSNNAPTQQNVKAEAKPEHRQEPETAHNNGISGEQPIDTDSKGRKSRPSTQQQHDQGIHPKHEGSLEPNPPYGDVPVRAWDEHQGSVKEMQLDEGPKGVSLKLSESAELQPPVTMKFNAEGSSGIIYSLGQCRSGGLAETETTTQGTIDPKIPIEIDSSLTKVIDSADGETGEIICISSPETPQQQQKADQRSNYDTKSPAVIPIPPQERQREGEEQVHNHPISPPLVVSVQTILDPSDAMDVELEISYLANDSQGIIQKGDTLVPDSQRLIHNGKQPFEIVPGQSSIEIEDGTMTEDAMTHKDHSSVDFNSKIPTTDPELHSAEEESVQRTVDVEARPTLMESNILQGAPLNFMLIQGTGASANSTSEKKAISAMDMETSSSTTIPEPEYHPVPKHMSAVALERGAEQNDQMDIDASYSTLERTSMPETSAKEATIPKAVNTSSIDLPKKRDSSEIQTDPQDSRKSPQLQPQLSSLTKAIPSPKKASLTKPSQEAMLTDLRAQRAALIASLAALPIMQDLVAEDEDDHVPSRASDELTDADVMKAANKIVKTHIKLLHEYNEIKDVGQGLMGLIADSRGVRIVEVQDEFGIESKD</sequence>